<dbReference type="SMART" id="SM00062">
    <property type="entry name" value="PBPb"/>
    <property type="match status" value="1"/>
</dbReference>
<feature type="transmembrane region" description="Helical" evidence="13">
    <location>
        <begin position="247"/>
        <end position="267"/>
    </location>
</feature>
<dbReference type="CDD" id="cd00130">
    <property type="entry name" value="PAS"/>
    <property type="match status" value="2"/>
</dbReference>
<evidence type="ECO:0000256" key="10">
    <source>
        <dbReference type="ARBA" id="ARBA00023012"/>
    </source>
</evidence>
<comment type="subcellular location">
    <subcellularLocation>
        <location evidence="2">Cell membrane</location>
        <topology evidence="2">Multi-pass membrane protein</topology>
    </subcellularLocation>
</comment>
<dbReference type="PROSITE" id="PS50110">
    <property type="entry name" value="RESPONSE_REGULATORY"/>
    <property type="match status" value="2"/>
</dbReference>
<dbReference type="SMART" id="SM00388">
    <property type="entry name" value="HisKA"/>
    <property type="match status" value="1"/>
</dbReference>
<evidence type="ECO:0000256" key="2">
    <source>
        <dbReference type="ARBA" id="ARBA00004651"/>
    </source>
</evidence>
<keyword evidence="5 12" id="KW-0597">Phosphoprotein</keyword>
<name>A0ABY9TXI9_9GAMM</name>
<dbReference type="SUPFAM" id="SSF47226">
    <property type="entry name" value="Histidine-containing phosphotransfer domain, HPT domain"/>
    <property type="match status" value="1"/>
</dbReference>
<evidence type="ECO:0000256" key="11">
    <source>
        <dbReference type="ARBA" id="ARBA00023136"/>
    </source>
</evidence>
<dbReference type="Pfam" id="PF01627">
    <property type="entry name" value="Hpt"/>
    <property type="match status" value="1"/>
</dbReference>
<dbReference type="Pfam" id="PF00072">
    <property type="entry name" value="Response_reg"/>
    <property type="match status" value="2"/>
</dbReference>
<dbReference type="EMBL" id="CP134145">
    <property type="protein sequence ID" value="WNC73488.1"/>
    <property type="molecule type" value="Genomic_DNA"/>
</dbReference>
<dbReference type="RefSeq" id="WP_348392600.1">
    <property type="nucleotide sequence ID" value="NZ_CP134145.1"/>
</dbReference>
<dbReference type="SMART" id="SM00448">
    <property type="entry name" value="REC"/>
    <property type="match status" value="2"/>
</dbReference>
<evidence type="ECO:0000313" key="17">
    <source>
        <dbReference type="EMBL" id="WNC73488.1"/>
    </source>
</evidence>
<evidence type="ECO:0000256" key="1">
    <source>
        <dbReference type="ARBA" id="ARBA00000085"/>
    </source>
</evidence>
<reference evidence="18" key="1">
    <citation type="submission" date="2023-09" db="EMBL/GenBank/DDBJ databases">
        <authorList>
            <person name="Li S."/>
            <person name="Li X."/>
            <person name="Zhang C."/>
            <person name="Zhao Z."/>
        </authorList>
    </citation>
    <scope>NUCLEOTIDE SEQUENCE [LARGE SCALE GENOMIC DNA]</scope>
    <source>
        <strain evidence="18">SQ149</strain>
    </source>
</reference>
<evidence type="ECO:0000256" key="9">
    <source>
        <dbReference type="ARBA" id="ARBA00022989"/>
    </source>
</evidence>
<dbReference type="PROSITE" id="PS50112">
    <property type="entry name" value="PAS"/>
    <property type="match status" value="2"/>
</dbReference>
<proteinExistence type="predicted"/>
<keyword evidence="8" id="KW-0067">ATP-binding</keyword>
<evidence type="ECO:0000259" key="15">
    <source>
        <dbReference type="PROSITE" id="PS50110"/>
    </source>
</evidence>
<dbReference type="Pfam" id="PF00512">
    <property type="entry name" value="HisKA"/>
    <property type="match status" value="1"/>
</dbReference>
<dbReference type="SUPFAM" id="SSF52172">
    <property type="entry name" value="CheY-like"/>
    <property type="match status" value="2"/>
</dbReference>
<feature type="domain" description="Histidine kinase" evidence="14">
    <location>
        <begin position="921"/>
        <end position="1142"/>
    </location>
</feature>
<feature type="domain" description="Response regulatory" evidence="15">
    <location>
        <begin position="1312"/>
        <end position="1426"/>
    </location>
</feature>
<keyword evidence="11 13" id="KW-0472">Membrane</keyword>
<dbReference type="InterPro" id="IPR036097">
    <property type="entry name" value="HisK_dim/P_sf"/>
</dbReference>
<dbReference type="PANTHER" id="PTHR45339">
    <property type="entry name" value="HYBRID SIGNAL TRANSDUCTION HISTIDINE KINASE J"/>
    <property type="match status" value="1"/>
</dbReference>
<evidence type="ECO:0000256" key="8">
    <source>
        <dbReference type="ARBA" id="ARBA00022840"/>
    </source>
</evidence>
<dbReference type="InterPro" id="IPR005467">
    <property type="entry name" value="His_kinase_dom"/>
</dbReference>
<dbReference type="Pfam" id="PF02518">
    <property type="entry name" value="HATPase_c"/>
    <property type="match status" value="1"/>
</dbReference>
<dbReference type="CDD" id="cd16922">
    <property type="entry name" value="HATPase_EvgS-ArcB-TorS-like"/>
    <property type="match status" value="1"/>
</dbReference>
<keyword evidence="7" id="KW-0547">Nucleotide-binding</keyword>
<dbReference type="Gene3D" id="3.30.565.10">
    <property type="entry name" value="Histidine kinase-like ATPase, C-terminal domain"/>
    <property type="match status" value="1"/>
</dbReference>
<dbReference type="PROSITE" id="PS50109">
    <property type="entry name" value="HIS_KIN"/>
    <property type="match status" value="1"/>
</dbReference>
<dbReference type="InterPro" id="IPR035965">
    <property type="entry name" value="PAS-like_dom_sf"/>
</dbReference>
<dbReference type="InterPro" id="IPR013767">
    <property type="entry name" value="PAS_fold"/>
</dbReference>
<dbReference type="PANTHER" id="PTHR45339:SF1">
    <property type="entry name" value="HYBRID SIGNAL TRANSDUCTION HISTIDINE KINASE J"/>
    <property type="match status" value="1"/>
</dbReference>
<dbReference type="SUPFAM" id="SSF47384">
    <property type="entry name" value="Homodimeric domain of signal transducing histidine kinase"/>
    <property type="match status" value="1"/>
</dbReference>
<dbReference type="InterPro" id="IPR003661">
    <property type="entry name" value="HisK_dim/P_dom"/>
</dbReference>
<keyword evidence="6 13" id="KW-0812">Transmembrane</keyword>
<dbReference type="Gene3D" id="3.30.450.20">
    <property type="entry name" value="PAS domain"/>
    <property type="match status" value="2"/>
</dbReference>
<dbReference type="InterPro" id="IPR001789">
    <property type="entry name" value="Sig_transdc_resp-reg_receiver"/>
</dbReference>
<dbReference type="InterPro" id="IPR001610">
    <property type="entry name" value="PAC"/>
</dbReference>
<dbReference type="EC" id="2.7.13.3" evidence="3"/>
<dbReference type="Gene3D" id="3.40.190.10">
    <property type="entry name" value="Periplasmic binding protein-like II"/>
    <property type="match status" value="2"/>
</dbReference>
<dbReference type="NCBIfam" id="TIGR00229">
    <property type="entry name" value="sensory_box"/>
    <property type="match status" value="2"/>
</dbReference>
<evidence type="ECO:0000256" key="5">
    <source>
        <dbReference type="ARBA" id="ARBA00022553"/>
    </source>
</evidence>
<dbReference type="SMART" id="SM00387">
    <property type="entry name" value="HATPase_c"/>
    <property type="match status" value="1"/>
</dbReference>
<evidence type="ECO:0000256" key="7">
    <source>
        <dbReference type="ARBA" id="ARBA00022741"/>
    </source>
</evidence>
<dbReference type="PRINTS" id="PR00344">
    <property type="entry name" value="BCTRLSENSOR"/>
</dbReference>
<keyword evidence="10" id="KW-0902">Two-component regulatory system</keyword>
<dbReference type="InterPro" id="IPR000014">
    <property type="entry name" value="PAS"/>
</dbReference>
<dbReference type="SMART" id="SM00086">
    <property type="entry name" value="PAC"/>
    <property type="match status" value="2"/>
</dbReference>
<evidence type="ECO:0000256" key="12">
    <source>
        <dbReference type="PROSITE-ProRule" id="PRU00169"/>
    </source>
</evidence>
<dbReference type="Pfam" id="PF00497">
    <property type="entry name" value="SBP_bac_3"/>
    <property type="match status" value="1"/>
</dbReference>
<evidence type="ECO:0000256" key="6">
    <source>
        <dbReference type="ARBA" id="ARBA00022692"/>
    </source>
</evidence>
<feature type="domain" description="PAS" evidence="16">
    <location>
        <begin position="651"/>
        <end position="707"/>
    </location>
</feature>
<dbReference type="CDD" id="cd17546">
    <property type="entry name" value="REC_hyHK_CKI1_RcsC-like"/>
    <property type="match status" value="2"/>
</dbReference>
<keyword evidence="4" id="KW-1003">Cell membrane</keyword>
<dbReference type="SUPFAM" id="SSF55785">
    <property type="entry name" value="PYP-like sensor domain (PAS domain)"/>
    <property type="match status" value="2"/>
</dbReference>
<dbReference type="InterPro" id="IPR011006">
    <property type="entry name" value="CheY-like_superfamily"/>
</dbReference>
<feature type="transmembrane region" description="Helical" evidence="13">
    <location>
        <begin position="600"/>
        <end position="622"/>
    </location>
</feature>
<dbReference type="InterPro" id="IPR008207">
    <property type="entry name" value="Sig_transdc_His_kin_Hpt_dom"/>
</dbReference>
<feature type="modified residue" description="4-aspartylphosphate" evidence="12">
    <location>
        <position position="1361"/>
    </location>
</feature>
<dbReference type="Gene3D" id="3.40.50.2300">
    <property type="match status" value="2"/>
</dbReference>
<evidence type="ECO:0000313" key="18">
    <source>
        <dbReference type="Proteomes" id="UP001258994"/>
    </source>
</evidence>
<dbReference type="InterPro" id="IPR004358">
    <property type="entry name" value="Sig_transdc_His_kin-like_C"/>
</dbReference>
<dbReference type="InterPro" id="IPR003594">
    <property type="entry name" value="HATPase_dom"/>
</dbReference>
<evidence type="ECO:0000259" key="16">
    <source>
        <dbReference type="PROSITE" id="PS50112"/>
    </source>
</evidence>
<dbReference type="Proteomes" id="UP001258994">
    <property type="component" value="Chromosome"/>
</dbReference>
<keyword evidence="18" id="KW-1185">Reference proteome</keyword>
<evidence type="ECO:0000256" key="3">
    <source>
        <dbReference type="ARBA" id="ARBA00012438"/>
    </source>
</evidence>
<protein>
    <recommendedName>
        <fullName evidence="3">histidine kinase</fullName>
        <ecNumber evidence="3">2.7.13.3</ecNumber>
    </recommendedName>
</protein>
<organism evidence="17 18">
    <name type="scientific">Thalassotalea psychrophila</name>
    <dbReference type="NCBI Taxonomy" id="3065647"/>
    <lineage>
        <taxon>Bacteria</taxon>
        <taxon>Pseudomonadati</taxon>
        <taxon>Pseudomonadota</taxon>
        <taxon>Gammaproteobacteria</taxon>
        <taxon>Alteromonadales</taxon>
        <taxon>Colwelliaceae</taxon>
        <taxon>Thalassotalea</taxon>
    </lineage>
</organism>
<feature type="domain" description="PAS" evidence="16">
    <location>
        <begin position="775"/>
        <end position="830"/>
    </location>
</feature>
<feature type="domain" description="Response regulatory" evidence="15">
    <location>
        <begin position="1163"/>
        <end position="1284"/>
    </location>
</feature>
<dbReference type="CDD" id="cd00082">
    <property type="entry name" value="HisKA"/>
    <property type="match status" value="1"/>
</dbReference>
<dbReference type="SMART" id="SM00091">
    <property type="entry name" value="PAS"/>
    <property type="match status" value="2"/>
</dbReference>
<dbReference type="SUPFAM" id="SSF55874">
    <property type="entry name" value="ATPase domain of HSP90 chaperone/DNA topoisomerase II/histidine kinase"/>
    <property type="match status" value="1"/>
</dbReference>
<feature type="modified residue" description="4-aspartylphosphate" evidence="12">
    <location>
        <position position="1214"/>
    </location>
</feature>
<accession>A0ABY9TXI9</accession>
<comment type="catalytic activity">
    <reaction evidence="1">
        <text>ATP + protein L-histidine = ADP + protein N-phospho-L-histidine.</text>
        <dbReference type="EC" id="2.7.13.3"/>
    </reaction>
</comment>
<feature type="transmembrane region" description="Helical" evidence="13">
    <location>
        <begin position="287"/>
        <end position="308"/>
    </location>
</feature>
<dbReference type="InterPro" id="IPR001638">
    <property type="entry name" value="Solute-binding_3/MltF_N"/>
</dbReference>
<evidence type="ECO:0000256" key="13">
    <source>
        <dbReference type="SAM" id="Phobius"/>
    </source>
</evidence>
<keyword evidence="9 13" id="KW-1133">Transmembrane helix</keyword>
<dbReference type="SUPFAM" id="SSF53850">
    <property type="entry name" value="Periplasmic binding protein-like II"/>
    <property type="match status" value="1"/>
</dbReference>
<evidence type="ECO:0000256" key="4">
    <source>
        <dbReference type="ARBA" id="ARBA00022475"/>
    </source>
</evidence>
<dbReference type="InterPro" id="IPR036890">
    <property type="entry name" value="HATPase_C_sf"/>
</dbReference>
<evidence type="ECO:0000259" key="14">
    <source>
        <dbReference type="PROSITE" id="PS50109"/>
    </source>
</evidence>
<dbReference type="Pfam" id="PF00989">
    <property type="entry name" value="PAS"/>
    <property type="match status" value="2"/>
</dbReference>
<sequence>MSPELQAWAKANPKVAVGIDSELAPLDHVDENGIAIGIGAAYREQLNKVLPVQLMVKSATTFAKEYSAVQQHKLDALSLCARSDNRKGQVLFTTPIVTRKSILVVSTLSGITSISDIQATTKIGVVKAYSNFEHAKALVGDKNVIQVSDLVTGLEQMNLGQLDGFVTTSLNLIYAEREQDESRFRSIALDGFAPFELGFCVDTEKPELVEILNWGIEQLGEEAWQELQLDWSESFRKSQPEMDITKINYPLYLSILVALIFVSLVILKSRKYADEIANKFGTERFKAIYIMIIVLILTIVSVATTVFLKDFKKESLEKIEGVLELNQEIINDDLLNWYNSREQLVKGISRLGKFKRLVIQLNTSITNNDLKNEQLARDSLHDFFAARPSTTINSRDFNIISAGGINLFNNVEKLTGDISVLIAERPGIFNLVLGGKTMFFPAIRETDARKQTKALLYIAAPILDDTGKVIAVFALNFDPNKSFTSIFTRAKYGKTFDAYAIDGSGYLVSGSRFTKQLISLGKLSKNQSSILNVSLPNIEQNSIVQSTLLGSSGQNLTGYIDYRDHYVVGIWQWNEKFSLSTVVEIDFDESQQEYLQLRDLLISILVATALIIIALSAFMFIISRRANEINNRSKDELEAIVNERTKALARSESKNRTVLSSVADGIFGIDKNGRCVLFNESASQLLGYSEKEAIGQPHLTLFHHTNEDGSKHQTSESPIFNALLTQKVVHVPNNFFWHKDGHKVFVEYSVAPITSAGDELAAVIAFKDISERLKERERLDRILESAPITMLVVNKNDVIEQANATAERMLGFEVEQLIGKPLATIVPEHRRDEHHAFTNEYWQDPIIHRSGIDDGTLDMLTKSGQTIEVESVYTPVSLRGEELLIISIRDITQENMAKKALFEAKTLADDASKAKSDFLANMSHEIRTPMNAIIGMSHLALEYDLENKPRNYIQKVNKAAESLLGIINDILDFSKIEAGKLELENVDFHLEDVMHDLSNIIGIQTHEKGLELLFNISTNVPVFVKGDPLRLHQILVNLASNASKFTHQGQIVISIKLVSSADERVKLRFAVQDSGIGMSDEQQKKLFKSFSQADSSTTRKYGGTGLGLTICKNLVEIMDGDIWVESEIGKGSCFFFDIYLNLPEGKLEQKFSNAQMQMLTDKNVLIVDDNAMALDVLSNIMSSFKCNVTTASNGLEAIAVAQAYEGEFDFAMIDWKMPGLDGIETINKLKDLVSDKTKNFIMVTAHGEQEIKQHVDSIGEKSIDSFLAKPVTASSVFDEMMRLMGQSYIATTRKIKKTDEIRKYQQALAGCKILLVEDNELNQELAIELLKQANIMVELAQNGEQAVEMVNTHLYDGVLMDLQMPIMDGYTATGIIRQDHPNLAIIAMTANAMAGDKEKVIDAGMNDHIAKPIHLGEMFSTMHRWFKPSGLSASEKRAVEETTTNINHSNKAINDIASANFCHINIEAGLAISGENSDLYVRLLKKFMSSQSDFYINFGEVWAEGQLKDAVLIAHTLRGTAGNIGATALQHQAGILETACANQAETEVISTEFQLCSQKLQSVMSELIQFFEHQNVETPSSLARSPVEEVSLDKLQPKLIELLSMVNEFDTDANELAEKIADVIFDVIIKKQFEKIITSIESYDFDLAAEQLRDFLNTHDMEI</sequence>
<dbReference type="Gene3D" id="1.20.120.160">
    <property type="entry name" value="HPT domain"/>
    <property type="match status" value="1"/>
</dbReference>
<dbReference type="InterPro" id="IPR036641">
    <property type="entry name" value="HPT_dom_sf"/>
</dbReference>
<dbReference type="Gene3D" id="1.10.287.130">
    <property type="match status" value="1"/>
</dbReference>
<gene>
    <name evidence="17" type="ORF">RGQ13_05690</name>
</gene>